<dbReference type="EMBL" id="LJOW01000105">
    <property type="protein sequence ID" value="OBQ42444.1"/>
    <property type="molecule type" value="Genomic_DNA"/>
</dbReference>
<sequence length="103" mass="11657">MDLIDLIVENCEISCMGNVQQCLYTDADFKAEYRGWKIYLSSPPNGGILGFEIIHENKDLWLGSLTFLDFDYCDSDGIVAYAKENIDKVETYLASISGQLQLF</sequence>
<reference evidence="1 2" key="1">
    <citation type="submission" date="2015-09" db="EMBL/GenBank/DDBJ databases">
        <title>Aphanizomenon flos-aquae WA102.</title>
        <authorList>
            <person name="Driscoll C."/>
        </authorList>
    </citation>
    <scope>NUCLEOTIDE SEQUENCE [LARGE SCALE GENOMIC DNA]</scope>
    <source>
        <strain evidence="1">WA102</strain>
    </source>
</reference>
<evidence type="ECO:0000313" key="2">
    <source>
        <dbReference type="Proteomes" id="UP000092093"/>
    </source>
</evidence>
<gene>
    <name evidence="1" type="ORF">AN484_17775</name>
</gene>
<proteinExistence type="predicted"/>
<accession>A0A1B7WZC3</accession>
<evidence type="ECO:0000313" key="1">
    <source>
        <dbReference type="EMBL" id="OBQ42444.1"/>
    </source>
</evidence>
<name>A0A1B7WZC3_APHFL</name>
<protein>
    <submittedName>
        <fullName evidence="1">Uncharacterized protein</fullName>
    </submittedName>
</protein>
<organism evidence="1 2">
    <name type="scientific">Aphanizomenon flos-aquae WA102</name>
    <dbReference type="NCBI Taxonomy" id="1710896"/>
    <lineage>
        <taxon>Bacteria</taxon>
        <taxon>Bacillati</taxon>
        <taxon>Cyanobacteriota</taxon>
        <taxon>Cyanophyceae</taxon>
        <taxon>Nostocales</taxon>
        <taxon>Aphanizomenonaceae</taxon>
        <taxon>Aphanizomenon</taxon>
    </lineage>
</organism>
<dbReference type="AlphaFoldDB" id="A0A1B7WZC3"/>
<comment type="caution">
    <text evidence="1">The sequence shown here is derived from an EMBL/GenBank/DDBJ whole genome shotgun (WGS) entry which is preliminary data.</text>
</comment>
<dbReference type="Proteomes" id="UP000092093">
    <property type="component" value="Unassembled WGS sequence"/>
</dbReference>